<keyword evidence="9" id="KW-1185">Reference proteome</keyword>
<dbReference type="Proteomes" id="UP000826014">
    <property type="component" value="Chromosome"/>
</dbReference>
<comment type="subunit">
    <text evidence="6">Homodimer.</text>
</comment>
<sequence length="157" mass="17925">MESDIKFMQKALIEAKKAYRKQEVPVGAVLVLNDQIIARGHNQTEGKSDPTQHAEIICLQKASRKLKNWRLLQATLYSTLEPCSMCAGALLQARVARLVWGTPYKRCGANGSFVNLFSLKHPFHQIRITAGVLEQECSEIMIHFFKQRRKERHGKCF</sequence>
<dbReference type="InterPro" id="IPR002125">
    <property type="entry name" value="CMP_dCMP_dom"/>
</dbReference>
<evidence type="ECO:0000313" key="8">
    <source>
        <dbReference type="EMBL" id="QYF48521.1"/>
    </source>
</evidence>
<dbReference type="SUPFAM" id="SSF53927">
    <property type="entry name" value="Cytidine deaminase-like"/>
    <property type="match status" value="1"/>
</dbReference>
<dbReference type="PANTHER" id="PTHR11079">
    <property type="entry name" value="CYTOSINE DEAMINASE FAMILY MEMBER"/>
    <property type="match status" value="1"/>
</dbReference>
<evidence type="ECO:0000256" key="3">
    <source>
        <dbReference type="ARBA" id="ARBA00022801"/>
    </source>
</evidence>
<name>A0ABX8V073_9BACT</name>
<evidence type="ECO:0000256" key="4">
    <source>
        <dbReference type="ARBA" id="ARBA00022833"/>
    </source>
</evidence>
<dbReference type="GO" id="GO:0052717">
    <property type="term" value="F:tRNA-specific adenosine-34 deaminase activity"/>
    <property type="evidence" value="ECO:0007669"/>
    <property type="project" value="UniProtKB-EC"/>
</dbReference>
<proteinExistence type="inferred from homology"/>
<evidence type="ECO:0000259" key="7">
    <source>
        <dbReference type="PROSITE" id="PS51747"/>
    </source>
</evidence>
<dbReference type="EC" id="3.5.4.33" evidence="6"/>
<keyword evidence="2 6" id="KW-0479">Metal-binding</keyword>
<reference evidence="8 9" key="1">
    <citation type="journal article" date="2022" name="bioRxiv">
        <title>Ecology and evolution of chlamydial symbionts of arthropods.</title>
        <authorList>
            <person name="Halter T."/>
            <person name="Koestlbacher S."/>
            <person name="Collingro A."/>
            <person name="Sixt B.S."/>
            <person name="Toenshoff E.R."/>
            <person name="Hendrickx F."/>
            <person name="Kostanjsek R."/>
            <person name="Horn M."/>
        </authorList>
    </citation>
    <scope>NUCLEOTIDE SEQUENCE [LARGE SCALE GENOMIC DNA]</scope>
    <source>
        <strain evidence="8">W744xW776</strain>
    </source>
</reference>
<dbReference type="CDD" id="cd01285">
    <property type="entry name" value="nucleoside_deaminase"/>
    <property type="match status" value="1"/>
</dbReference>
<evidence type="ECO:0000256" key="2">
    <source>
        <dbReference type="ARBA" id="ARBA00022723"/>
    </source>
</evidence>
<dbReference type="PANTHER" id="PTHR11079:SF179">
    <property type="entry name" value="TRNA(ADENINE(34)) DEAMINASE, CHLOROPLASTIC"/>
    <property type="match status" value="1"/>
</dbReference>
<organism evidence="8 9">
    <name type="scientific">Candidatus Rhabdochlamydia oedothoracis</name>
    <dbReference type="NCBI Taxonomy" id="2720720"/>
    <lineage>
        <taxon>Bacteria</taxon>
        <taxon>Pseudomonadati</taxon>
        <taxon>Chlamydiota</taxon>
        <taxon>Chlamydiia</taxon>
        <taxon>Parachlamydiales</taxon>
        <taxon>Candidatus Rhabdochlamydiaceae</taxon>
        <taxon>Candidatus Rhabdochlamydia</taxon>
    </lineage>
</organism>
<dbReference type="InterPro" id="IPR058535">
    <property type="entry name" value="MafB19-deam"/>
</dbReference>
<dbReference type="InterPro" id="IPR028883">
    <property type="entry name" value="tRNA_aden_deaminase"/>
</dbReference>
<dbReference type="InterPro" id="IPR016193">
    <property type="entry name" value="Cytidine_deaminase-like"/>
</dbReference>
<feature type="domain" description="CMP/dCMP-type deaminase" evidence="7">
    <location>
        <begin position="2"/>
        <end position="113"/>
    </location>
</feature>
<comment type="similarity">
    <text evidence="6">Belongs to the cytidine and deoxycytidylate deaminase family.</text>
</comment>
<dbReference type="Gene3D" id="3.40.140.10">
    <property type="entry name" value="Cytidine Deaminase, domain 2"/>
    <property type="match status" value="1"/>
</dbReference>
<dbReference type="NCBIfam" id="NF008113">
    <property type="entry name" value="PRK10860.1"/>
    <property type="match status" value="1"/>
</dbReference>
<keyword evidence="3 6" id="KW-0378">Hydrolase</keyword>
<evidence type="ECO:0000256" key="1">
    <source>
        <dbReference type="ARBA" id="ARBA00022694"/>
    </source>
</evidence>
<evidence type="ECO:0000256" key="6">
    <source>
        <dbReference type="HAMAP-Rule" id="MF_00972"/>
    </source>
</evidence>
<gene>
    <name evidence="6" type="primary">tadA</name>
    <name evidence="8" type="ORF">RHABOEDO_000699</name>
</gene>
<dbReference type="PROSITE" id="PS51747">
    <property type="entry name" value="CYT_DCMP_DEAMINASES_2"/>
    <property type="match status" value="1"/>
</dbReference>
<evidence type="ECO:0000313" key="9">
    <source>
        <dbReference type="Proteomes" id="UP000826014"/>
    </source>
</evidence>
<comment type="cofactor">
    <cofactor evidence="6">
        <name>Zn(2+)</name>
        <dbReference type="ChEBI" id="CHEBI:29105"/>
    </cofactor>
    <text evidence="6">Binds 1 zinc ion per subunit.</text>
</comment>
<feature type="binding site" evidence="6">
    <location>
        <position position="53"/>
    </location>
    <ligand>
        <name>Zn(2+)</name>
        <dbReference type="ChEBI" id="CHEBI:29105"/>
        <note>catalytic</note>
    </ligand>
</feature>
<comment type="function">
    <text evidence="6">Catalyzes the deamination of adenosine to inosine at the wobble position 34 of tRNA(Arg2).</text>
</comment>
<feature type="binding site" evidence="6">
    <location>
        <position position="83"/>
    </location>
    <ligand>
        <name>Zn(2+)</name>
        <dbReference type="ChEBI" id="CHEBI:29105"/>
        <note>catalytic</note>
    </ligand>
</feature>
<dbReference type="HAMAP" id="MF_00972">
    <property type="entry name" value="tRNA_aden_deaminase"/>
    <property type="match status" value="1"/>
</dbReference>
<evidence type="ECO:0000256" key="5">
    <source>
        <dbReference type="ARBA" id="ARBA00048045"/>
    </source>
</evidence>
<feature type="active site" description="Proton donor" evidence="6">
    <location>
        <position position="55"/>
    </location>
</feature>
<dbReference type="EMBL" id="CP075587">
    <property type="protein sequence ID" value="QYF48521.1"/>
    <property type="molecule type" value="Genomic_DNA"/>
</dbReference>
<dbReference type="Pfam" id="PF14437">
    <property type="entry name" value="MafB19-deam"/>
    <property type="match status" value="1"/>
</dbReference>
<accession>A0ABX8V073</accession>
<feature type="binding site" evidence="6">
    <location>
        <position position="86"/>
    </location>
    <ligand>
        <name>Zn(2+)</name>
        <dbReference type="ChEBI" id="CHEBI:29105"/>
        <note>catalytic</note>
    </ligand>
</feature>
<keyword evidence="4 6" id="KW-0862">Zinc</keyword>
<comment type="catalytic activity">
    <reaction evidence="5 6">
        <text>adenosine(34) in tRNA + H2O + H(+) = inosine(34) in tRNA + NH4(+)</text>
        <dbReference type="Rhea" id="RHEA:43168"/>
        <dbReference type="Rhea" id="RHEA-COMP:10373"/>
        <dbReference type="Rhea" id="RHEA-COMP:10374"/>
        <dbReference type="ChEBI" id="CHEBI:15377"/>
        <dbReference type="ChEBI" id="CHEBI:15378"/>
        <dbReference type="ChEBI" id="CHEBI:28938"/>
        <dbReference type="ChEBI" id="CHEBI:74411"/>
        <dbReference type="ChEBI" id="CHEBI:82852"/>
        <dbReference type="EC" id="3.5.4.33"/>
    </reaction>
</comment>
<protein>
    <recommendedName>
        <fullName evidence="6">tRNA-specific adenosine deaminase</fullName>
        <ecNumber evidence="6">3.5.4.33</ecNumber>
    </recommendedName>
</protein>
<keyword evidence="1 6" id="KW-0819">tRNA processing</keyword>